<keyword evidence="1" id="KW-0812">Transmembrane</keyword>
<feature type="transmembrane region" description="Helical" evidence="1">
    <location>
        <begin position="23"/>
        <end position="42"/>
    </location>
</feature>
<protein>
    <submittedName>
        <fullName evidence="2">Uncharacterized protein</fullName>
    </submittedName>
</protein>
<keyword evidence="3" id="KW-1185">Reference proteome</keyword>
<sequence length="87" mass="9805">MDNDDQPIKYLTVSVFGCNVFDIHLWIGFIPNAVFLFVDVAIQPGALHPTKFVYGNGTRHFLFGLFDEFPPCLMIVLMTVKPGENKS</sequence>
<name>A0A8X6W2D7_TRICX</name>
<evidence type="ECO:0000313" key="2">
    <source>
        <dbReference type="EMBL" id="GFY27038.1"/>
    </source>
</evidence>
<evidence type="ECO:0000256" key="1">
    <source>
        <dbReference type="SAM" id="Phobius"/>
    </source>
</evidence>
<keyword evidence="1" id="KW-0472">Membrane</keyword>
<dbReference type="EMBL" id="BMAU01021378">
    <property type="protein sequence ID" value="GFY27038.1"/>
    <property type="molecule type" value="Genomic_DNA"/>
</dbReference>
<keyword evidence="1" id="KW-1133">Transmembrane helix</keyword>
<gene>
    <name evidence="2" type="ORF">TNCV_931791</name>
</gene>
<accession>A0A8X6W2D7</accession>
<evidence type="ECO:0000313" key="3">
    <source>
        <dbReference type="Proteomes" id="UP000887159"/>
    </source>
</evidence>
<reference evidence="2" key="1">
    <citation type="submission" date="2020-08" db="EMBL/GenBank/DDBJ databases">
        <title>Multicomponent nature underlies the extraordinary mechanical properties of spider dragline silk.</title>
        <authorList>
            <person name="Kono N."/>
            <person name="Nakamura H."/>
            <person name="Mori M."/>
            <person name="Yoshida Y."/>
            <person name="Ohtoshi R."/>
            <person name="Malay A.D."/>
            <person name="Moran D.A.P."/>
            <person name="Tomita M."/>
            <person name="Numata K."/>
            <person name="Arakawa K."/>
        </authorList>
    </citation>
    <scope>NUCLEOTIDE SEQUENCE</scope>
</reference>
<proteinExistence type="predicted"/>
<comment type="caution">
    <text evidence="2">The sequence shown here is derived from an EMBL/GenBank/DDBJ whole genome shotgun (WGS) entry which is preliminary data.</text>
</comment>
<dbReference type="Proteomes" id="UP000887159">
    <property type="component" value="Unassembled WGS sequence"/>
</dbReference>
<organism evidence="2 3">
    <name type="scientific">Trichonephila clavipes</name>
    <name type="common">Golden silk orbweaver</name>
    <name type="synonym">Nephila clavipes</name>
    <dbReference type="NCBI Taxonomy" id="2585209"/>
    <lineage>
        <taxon>Eukaryota</taxon>
        <taxon>Metazoa</taxon>
        <taxon>Ecdysozoa</taxon>
        <taxon>Arthropoda</taxon>
        <taxon>Chelicerata</taxon>
        <taxon>Arachnida</taxon>
        <taxon>Araneae</taxon>
        <taxon>Araneomorphae</taxon>
        <taxon>Entelegynae</taxon>
        <taxon>Araneoidea</taxon>
        <taxon>Nephilidae</taxon>
        <taxon>Trichonephila</taxon>
    </lineage>
</organism>
<dbReference type="AlphaFoldDB" id="A0A8X6W2D7"/>